<comment type="caution">
    <text evidence="1">The sequence shown here is derived from an EMBL/GenBank/DDBJ whole genome shotgun (WGS) entry which is preliminary data.</text>
</comment>
<dbReference type="RefSeq" id="WP_203943104.1">
    <property type="nucleotide sequence ID" value="NZ_BOOR01000007.1"/>
</dbReference>
<dbReference type="InterPro" id="IPR036237">
    <property type="entry name" value="Xyl_isomerase-like_sf"/>
</dbReference>
<dbReference type="AlphaFoldDB" id="A0A8J3V0I6"/>
<evidence type="ECO:0000313" key="1">
    <source>
        <dbReference type="EMBL" id="GII52816.1"/>
    </source>
</evidence>
<dbReference type="Proteomes" id="UP000605992">
    <property type="component" value="Unassembled WGS sequence"/>
</dbReference>
<name>A0A8J3V0I6_9ACTN</name>
<reference evidence="1" key="1">
    <citation type="submission" date="2021-01" db="EMBL/GenBank/DDBJ databases">
        <title>Whole genome shotgun sequence of Planotetraspora thailandica NBRC 104271.</title>
        <authorList>
            <person name="Komaki H."/>
            <person name="Tamura T."/>
        </authorList>
    </citation>
    <scope>NUCLEOTIDE SEQUENCE</scope>
    <source>
        <strain evidence="1">NBRC 104271</strain>
    </source>
</reference>
<dbReference type="SUPFAM" id="SSF51658">
    <property type="entry name" value="Xylose isomerase-like"/>
    <property type="match status" value="1"/>
</dbReference>
<dbReference type="Gene3D" id="3.20.20.150">
    <property type="entry name" value="Divalent-metal-dependent TIM barrel enzymes"/>
    <property type="match status" value="1"/>
</dbReference>
<proteinExistence type="predicted"/>
<organism evidence="1 2">
    <name type="scientific">Planotetraspora thailandica</name>
    <dbReference type="NCBI Taxonomy" id="487172"/>
    <lineage>
        <taxon>Bacteria</taxon>
        <taxon>Bacillati</taxon>
        <taxon>Actinomycetota</taxon>
        <taxon>Actinomycetes</taxon>
        <taxon>Streptosporangiales</taxon>
        <taxon>Streptosporangiaceae</taxon>
        <taxon>Planotetraspora</taxon>
    </lineage>
</organism>
<sequence length="233" mass="25447">MTDDVGLYSISVRGFDVPSLLRWATATGIPFIHLRGGSRGYCLTSVDRSTLRSWRPIIRDTVPVTGVTADVDLMDVLARRPESCEEVLRLAEAAAELGAKWLRLCARIPPAPGDARGELPTRAVPLLIEPHHPGWLTPAGFAALPHVRLLADTRQLAGQPTMLGPAVERADVLHLSDQGEGLDTIVANLAARRIAAGQSIEVAVEWTGPDRSPKACRDRYRSACAWWRAREPR</sequence>
<evidence type="ECO:0000313" key="2">
    <source>
        <dbReference type="Proteomes" id="UP000605992"/>
    </source>
</evidence>
<evidence type="ECO:0008006" key="3">
    <source>
        <dbReference type="Google" id="ProtNLM"/>
    </source>
</evidence>
<accession>A0A8J3V0I6</accession>
<gene>
    <name evidence="1" type="ORF">Pth03_12050</name>
</gene>
<keyword evidence="2" id="KW-1185">Reference proteome</keyword>
<dbReference type="EMBL" id="BOOR01000007">
    <property type="protein sequence ID" value="GII52816.1"/>
    <property type="molecule type" value="Genomic_DNA"/>
</dbReference>
<protein>
    <recommendedName>
        <fullName evidence="3">Xylose isomerase-like TIM barrel domain-containing protein</fullName>
    </recommendedName>
</protein>